<evidence type="ECO:0000313" key="2">
    <source>
        <dbReference type="Proteomes" id="UP001163321"/>
    </source>
</evidence>
<evidence type="ECO:0000313" key="1">
    <source>
        <dbReference type="EMBL" id="KAI9908606.1"/>
    </source>
</evidence>
<sequence>MHTGTRATVDGGKYARLTPYTKAKPQRRKRAKDELDYLRQKVVDLEETLSSLNQVGSPKAFCASDEDKDKQVAERQKEEENKSVVEKLKLRAMLEGQFTIAKRLEAFMGEYQQQVASDAFPWHPNQTRRGIERDDANEATCPTPSDDVIFSDLNGSLEEQYRQVDSLLEKSGIAHVKSEMVGKHYLKNDVQGYSFLVEEVRAFPFMFQAVARAT</sequence>
<protein>
    <submittedName>
        <fullName evidence="1">Uncharacterized protein</fullName>
    </submittedName>
</protein>
<keyword evidence="2" id="KW-1185">Reference proteome</keyword>
<reference evidence="1 2" key="1">
    <citation type="journal article" date="2022" name="bioRxiv">
        <title>The genome of the oomycete Peronosclerospora sorghi, a cosmopolitan pathogen of maize and sorghum, is inflated with dispersed pseudogenes.</title>
        <authorList>
            <person name="Fletcher K."/>
            <person name="Martin F."/>
            <person name="Isakeit T."/>
            <person name="Cavanaugh K."/>
            <person name="Magill C."/>
            <person name="Michelmore R."/>
        </authorList>
    </citation>
    <scope>NUCLEOTIDE SEQUENCE [LARGE SCALE GENOMIC DNA]</scope>
    <source>
        <strain evidence="1">P6</strain>
    </source>
</reference>
<proteinExistence type="predicted"/>
<gene>
    <name evidence="1" type="ORF">PsorP6_016336</name>
</gene>
<dbReference type="EMBL" id="CM047587">
    <property type="protein sequence ID" value="KAI9908606.1"/>
    <property type="molecule type" value="Genomic_DNA"/>
</dbReference>
<comment type="caution">
    <text evidence="1">The sequence shown here is derived from an EMBL/GenBank/DDBJ whole genome shotgun (WGS) entry which is preliminary data.</text>
</comment>
<dbReference type="Proteomes" id="UP001163321">
    <property type="component" value="Chromosome 8"/>
</dbReference>
<accession>A0ACC0VR90</accession>
<name>A0ACC0VR90_9STRA</name>
<organism evidence="1 2">
    <name type="scientific">Peronosclerospora sorghi</name>
    <dbReference type="NCBI Taxonomy" id="230839"/>
    <lineage>
        <taxon>Eukaryota</taxon>
        <taxon>Sar</taxon>
        <taxon>Stramenopiles</taxon>
        <taxon>Oomycota</taxon>
        <taxon>Peronosporomycetes</taxon>
        <taxon>Peronosporales</taxon>
        <taxon>Peronosporaceae</taxon>
        <taxon>Peronosclerospora</taxon>
    </lineage>
</organism>